<dbReference type="Pfam" id="PF25601">
    <property type="entry name" value="AAA_lid_14"/>
    <property type="match status" value="1"/>
</dbReference>
<dbReference type="HOGENOM" id="CLU_000445_0_6_7"/>
<dbReference type="PANTHER" id="PTHR32071">
    <property type="entry name" value="TRANSCRIPTIONAL REGULATORY PROTEIN"/>
    <property type="match status" value="1"/>
</dbReference>
<keyword evidence="4" id="KW-0238">DNA-binding</keyword>
<organism evidence="7 8">
    <name type="scientific">Nitratidesulfovibrio vulgaris (strain DP4)</name>
    <name type="common">Desulfovibrio vulgaris</name>
    <dbReference type="NCBI Taxonomy" id="391774"/>
    <lineage>
        <taxon>Bacteria</taxon>
        <taxon>Pseudomonadati</taxon>
        <taxon>Thermodesulfobacteriota</taxon>
        <taxon>Desulfovibrionia</taxon>
        <taxon>Desulfovibrionales</taxon>
        <taxon>Desulfovibrionaceae</taxon>
        <taxon>Nitratidesulfovibrio</taxon>
    </lineage>
</organism>
<dbReference type="InterPro" id="IPR025944">
    <property type="entry name" value="Sigma_54_int_dom_CS"/>
</dbReference>
<gene>
    <name evidence="7" type="ordered locus">Dvul_2338</name>
</gene>
<dbReference type="FunFam" id="3.40.50.300:FF:000006">
    <property type="entry name" value="DNA-binding transcriptional regulator NtrC"/>
    <property type="match status" value="1"/>
</dbReference>
<dbReference type="PROSITE" id="PS00676">
    <property type="entry name" value="SIGMA54_INTERACT_2"/>
    <property type="match status" value="1"/>
</dbReference>
<name>A0A0H3AAM4_NITV4</name>
<evidence type="ECO:0000313" key="8">
    <source>
        <dbReference type="Proteomes" id="UP000009173"/>
    </source>
</evidence>
<keyword evidence="1" id="KW-0547">Nucleotide-binding</keyword>
<dbReference type="RefSeq" id="WP_011792800.1">
    <property type="nucleotide sequence ID" value="NC_008751.1"/>
</dbReference>
<sequence length="479" mass="53263">MRYVLAATMDPAALAVLPRCFTPDIDLELSRSTAGMKSRLAARAHDIALVDMDILCGGTTTDYETIRQAVHGFRQQHPSVDLIVLARADAIRQAVDAVRAGAGNYLTYPLHPEEVRLVTQKLHESALVRSELDYLRDRLIQGRSGGDEGIVLDTRSPRMREVYDKIRLVAATRSTVLLTGETGTGKSLIARLIHSHSNRHGKRFISVHCGAIPEALVESELFGHEKGAFTGAIRKKPGRFEIAEGGTIFLDEIGTIGPSVQIKLLNVLQDRCFQRVGGETVIRPDVRVVAATNEDLSTLCAQGRFRRDLYYRLNVFPIDIPPLRERKEDILQLAEAFVRRCNPQRSRDIRAIHPDVIDAFMRYDWPGNVRELENIIERACILEGGEVLSPEAFPAEFRGLPHAVRNRALDISLPLEAARRHALGSFEREYLERALATSGGSIKGAAAIAGVTTRQIHKLMTRHSLKKEDFKPGSGRLKK</sequence>
<keyword evidence="3" id="KW-0805">Transcription regulation</keyword>
<dbReference type="CDD" id="cd00009">
    <property type="entry name" value="AAA"/>
    <property type="match status" value="1"/>
</dbReference>
<keyword evidence="5" id="KW-0804">Transcription</keyword>
<evidence type="ECO:0000313" key="7">
    <source>
        <dbReference type="EMBL" id="ABM29354.1"/>
    </source>
</evidence>
<reference evidence="8" key="1">
    <citation type="journal article" date="2009" name="Environ. Microbiol.">
        <title>Contribution of mobile genetic elements to Desulfovibrio vulgaris genome plasticity.</title>
        <authorList>
            <person name="Walker C.B."/>
            <person name="Stolyar S."/>
            <person name="Chivian D."/>
            <person name="Pinel N."/>
            <person name="Gabster J.A."/>
            <person name="Dehal P.S."/>
            <person name="He Z."/>
            <person name="Yang Z.K."/>
            <person name="Yen H.C."/>
            <person name="Zhou J."/>
            <person name="Wall J.D."/>
            <person name="Hazen T.C."/>
            <person name="Arkin A.P."/>
            <person name="Stahl D.A."/>
        </authorList>
    </citation>
    <scope>NUCLEOTIDE SEQUENCE [LARGE SCALE GENOMIC DNA]</scope>
    <source>
        <strain evidence="8">DP4</strain>
    </source>
</reference>
<dbReference type="GO" id="GO:0005524">
    <property type="term" value="F:ATP binding"/>
    <property type="evidence" value="ECO:0007669"/>
    <property type="project" value="UniProtKB-KW"/>
</dbReference>
<dbReference type="Proteomes" id="UP000009173">
    <property type="component" value="Chromosome"/>
</dbReference>
<dbReference type="SUPFAM" id="SSF52172">
    <property type="entry name" value="CheY-like"/>
    <property type="match status" value="1"/>
</dbReference>
<protein>
    <submittedName>
        <fullName evidence="7">Two component, sigma54 specific, transcriptional regulator, Fis family</fullName>
    </submittedName>
</protein>
<dbReference type="GO" id="GO:0006355">
    <property type="term" value="P:regulation of DNA-templated transcription"/>
    <property type="evidence" value="ECO:0007669"/>
    <property type="project" value="InterPro"/>
</dbReference>
<dbReference type="InterPro" id="IPR009057">
    <property type="entry name" value="Homeodomain-like_sf"/>
</dbReference>
<evidence type="ECO:0000256" key="4">
    <source>
        <dbReference type="ARBA" id="ARBA00023125"/>
    </source>
</evidence>
<dbReference type="PROSITE" id="PS50045">
    <property type="entry name" value="SIGMA54_INTERACT_4"/>
    <property type="match status" value="1"/>
</dbReference>
<evidence type="ECO:0000259" key="6">
    <source>
        <dbReference type="PROSITE" id="PS50045"/>
    </source>
</evidence>
<evidence type="ECO:0000256" key="2">
    <source>
        <dbReference type="ARBA" id="ARBA00022840"/>
    </source>
</evidence>
<dbReference type="AlphaFoldDB" id="A0A0H3AAM4"/>
<accession>A0A0H3AAM4</accession>
<dbReference type="Pfam" id="PF00158">
    <property type="entry name" value="Sigma54_activat"/>
    <property type="match status" value="1"/>
</dbReference>
<proteinExistence type="predicted"/>
<dbReference type="InterPro" id="IPR011006">
    <property type="entry name" value="CheY-like_superfamily"/>
</dbReference>
<feature type="domain" description="Sigma-54 factor interaction" evidence="6">
    <location>
        <begin position="152"/>
        <end position="381"/>
    </location>
</feature>
<dbReference type="InterPro" id="IPR025662">
    <property type="entry name" value="Sigma_54_int_dom_ATP-bd_1"/>
</dbReference>
<dbReference type="Gene3D" id="1.10.10.60">
    <property type="entry name" value="Homeodomain-like"/>
    <property type="match status" value="1"/>
</dbReference>
<evidence type="ECO:0000256" key="5">
    <source>
        <dbReference type="ARBA" id="ARBA00023163"/>
    </source>
</evidence>
<dbReference type="InterPro" id="IPR058031">
    <property type="entry name" value="AAA_lid_NorR"/>
</dbReference>
<dbReference type="SUPFAM" id="SSF52540">
    <property type="entry name" value="P-loop containing nucleoside triphosphate hydrolases"/>
    <property type="match status" value="1"/>
</dbReference>
<dbReference type="SUPFAM" id="SSF46689">
    <property type="entry name" value="Homeodomain-like"/>
    <property type="match status" value="1"/>
</dbReference>
<dbReference type="GO" id="GO:0003677">
    <property type="term" value="F:DNA binding"/>
    <property type="evidence" value="ECO:0007669"/>
    <property type="project" value="UniProtKB-KW"/>
</dbReference>
<evidence type="ECO:0000256" key="1">
    <source>
        <dbReference type="ARBA" id="ARBA00022741"/>
    </source>
</evidence>
<dbReference type="Gene3D" id="3.40.50.2300">
    <property type="match status" value="1"/>
</dbReference>
<dbReference type="Gene3D" id="3.40.50.300">
    <property type="entry name" value="P-loop containing nucleotide triphosphate hydrolases"/>
    <property type="match status" value="1"/>
</dbReference>
<dbReference type="PANTHER" id="PTHR32071:SF113">
    <property type="entry name" value="ALGINATE BIOSYNTHESIS TRANSCRIPTIONAL REGULATORY PROTEIN ALGB"/>
    <property type="match status" value="1"/>
</dbReference>
<dbReference type="InterPro" id="IPR002078">
    <property type="entry name" value="Sigma_54_int"/>
</dbReference>
<dbReference type="PROSITE" id="PS00688">
    <property type="entry name" value="SIGMA54_INTERACT_3"/>
    <property type="match status" value="1"/>
</dbReference>
<evidence type="ECO:0000256" key="3">
    <source>
        <dbReference type="ARBA" id="ARBA00023015"/>
    </source>
</evidence>
<dbReference type="PROSITE" id="PS00675">
    <property type="entry name" value="SIGMA54_INTERACT_1"/>
    <property type="match status" value="1"/>
</dbReference>
<dbReference type="KEGG" id="dvl:Dvul_2338"/>
<dbReference type="InterPro" id="IPR025943">
    <property type="entry name" value="Sigma_54_int_dom_ATP-bd_2"/>
</dbReference>
<dbReference type="InterPro" id="IPR027417">
    <property type="entry name" value="P-loop_NTPase"/>
</dbReference>
<dbReference type="InterPro" id="IPR003593">
    <property type="entry name" value="AAA+_ATPase"/>
</dbReference>
<dbReference type="Gene3D" id="1.10.8.60">
    <property type="match status" value="1"/>
</dbReference>
<dbReference type="EMBL" id="CP000527">
    <property type="protein sequence ID" value="ABM29354.1"/>
    <property type="molecule type" value="Genomic_DNA"/>
</dbReference>
<keyword evidence="2" id="KW-0067">ATP-binding</keyword>
<dbReference type="SMART" id="SM00382">
    <property type="entry name" value="AAA"/>
    <property type="match status" value="1"/>
</dbReference>